<gene>
    <name evidence="2" type="ORF">Tco_0770290</name>
</gene>
<comment type="caution">
    <text evidence="2">The sequence shown here is derived from an EMBL/GenBank/DDBJ whole genome shotgun (WGS) entry which is preliminary data.</text>
</comment>
<evidence type="ECO:0000313" key="3">
    <source>
        <dbReference type="Proteomes" id="UP001151760"/>
    </source>
</evidence>
<reference evidence="2" key="2">
    <citation type="submission" date="2022-01" db="EMBL/GenBank/DDBJ databases">
        <authorList>
            <person name="Yamashiro T."/>
            <person name="Shiraishi A."/>
            <person name="Satake H."/>
            <person name="Nakayama K."/>
        </authorList>
    </citation>
    <scope>NUCLEOTIDE SEQUENCE</scope>
</reference>
<proteinExistence type="predicted"/>
<name>A0ABQ4ZBT0_9ASTR</name>
<dbReference type="InterPro" id="IPR004902">
    <property type="entry name" value="Rhabdo_ncap_2"/>
</dbReference>
<protein>
    <submittedName>
        <fullName evidence="2">Coat protein</fullName>
    </submittedName>
</protein>
<evidence type="ECO:0000256" key="1">
    <source>
        <dbReference type="ARBA" id="ARBA00004328"/>
    </source>
</evidence>
<comment type="subcellular location">
    <subcellularLocation>
        <location evidence="1">Virion</location>
    </subcellularLocation>
</comment>
<keyword evidence="2" id="KW-0167">Capsid protein</keyword>
<sequence length="139" mass="15843">MDVIMAIKKQFELDSRFRNTLYVILSSGRAEPQGQIIKDFLYEIHLKYTGLHTYALYLRAMQNLDVNCDQLGKAMHVPMFEPQLSIVSKLLELEHSKESEYSRHMDASQGDKGDARPLAASALRNSLTETSSVEQCWSC</sequence>
<dbReference type="Proteomes" id="UP001151760">
    <property type="component" value="Unassembled WGS sequence"/>
</dbReference>
<dbReference type="Pfam" id="PF03216">
    <property type="entry name" value="Rhabdo_ncap_2"/>
    <property type="match status" value="1"/>
</dbReference>
<reference evidence="2" key="1">
    <citation type="journal article" date="2022" name="Int. J. Mol. Sci.">
        <title>Draft Genome of Tanacetum Coccineum: Genomic Comparison of Closely Related Tanacetum-Family Plants.</title>
        <authorList>
            <person name="Yamashiro T."/>
            <person name="Shiraishi A."/>
            <person name="Nakayama K."/>
            <person name="Satake H."/>
        </authorList>
    </citation>
    <scope>NUCLEOTIDE SEQUENCE</scope>
</reference>
<evidence type="ECO:0000313" key="2">
    <source>
        <dbReference type="EMBL" id="GJS87654.1"/>
    </source>
</evidence>
<keyword evidence="3" id="KW-1185">Reference proteome</keyword>
<organism evidence="2 3">
    <name type="scientific">Tanacetum coccineum</name>
    <dbReference type="NCBI Taxonomy" id="301880"/>
    <lineage>
        <taxon>Eukaryota</taxon>
        <taxon>Viridiplantae</taxon>
        <taxon>Streptophyta</taxon>
        <taxon>Embryophyta</taxon>
        <taxon>Tracheophyta</taxon>
        <taxon>Spermatophyta</taxon>
        <taxon>Magnoliopsida</taxon>
        <taxon>eudicotyledons</taxon>
        <taxon>Gunneridae</taxon>
        <taxon>Pentapetalae</taxon>
        <taxon>asterids</taxon>
        <taxon>campanulids</taxon>
        <taxon>Asterales</taxon>
        <taxon>Asteraceae</taxon>
        <taxon>Asteroideae</taxon>
        <taxon>Anthemideae</taxon>
        <taxon>Anthemidinae</taxon>
        <taxon>Tanacetum</taxon>
    </lineage>
</organism>
<accession>A0ABQ4ZBT0</accession>
<dbReference type="EMBL" id="BQNB010011216">
    <property type="protein sequence ID" value="GJS87654.1"/>
    <property type="molecule type" value="Genomic_DNA"/>
</dbReference>
<keyword evidence="2" id="KW-0946">Virion</keyword>